<sequence>MTDFNSAIIADFRANGGYVGAPFHSDKLVLLHHVGAKSGVERVSPLMSFPGDDNWIVVASKGGAPENPGWYYNLLAHPDTVIEYGNETVPVHATVVEGAERDDLWRYITSVNAGFASYEKKTSRTIPLVRLTRR</sequence>
<gene>
    <name evidence="3" type="ORF">M2152_002428</name>
</gene>
<keyword evidence="4" id="KW-1185">Reference proteome</keyword>
<proteinExistence type="inferred from homology"/>
<comment type="catalytic activity">
    <reaction evidence="2">
        <text>oxidized coenzyme F420-(gamma-L-Glu)(n) + a quinol + H(+) = reduced coenzyme F420-(gamma-L-Glu)(n) + a quinone</text>
        <dbReference type="Rhea" id="RHEA:39663"/>
        <dbReference type="Rhea" id="RHEA-COMP:12939"/>
        <dbReference type="Rhea" id="RHEA-COMP:14378"/>
        <dbReference type="ChEBI" id="CHEBI:15378"/>
        <dbReference type="ChEBI" id="CHEBI:24646"/>
        <dbReference type="ChEBI" id="CHEBI:132124"/>
        <dbReference type="ChEBI" id="CHEBI:133980"/>
        <dbReference type="ChEBI" id="CHEBI:139511"/>
    </reaction>
</comment>
<evidence type="ECO:0000256" key="1">
    <source>
        <dbReference type="ARBA" id="ARBA00008710"/>
    </source>
</evidence>
<comment type="caution">
    <text evidence="3">The sequence shown here is derived from an EMBL/GenBank/DDBJ whole genome shotgun (WGS) entry which is preliminary data.</text>
</comment>
<dbReference type="InterPro" id="IPR012349">
    <property type="entry name" value="Split_barrel_FMN-bd"/>
</dbReference>
<dbReference type="NCBIfam" id="TIGR00026">
    <property type="entry name" value="hi_GC_TIGR00026"/>
    <property type="match status" value="1"/>
</dbReference>
<accession>A0ABT6KR04</accession>
<dbReference type="Pfam" id="PF04075">
    <property type="entry name" value="F420H2_quin_red"/>
    <property type="match status" value="1"/>
</dbReference>
<evidence type="ECO:0000313" key="3">
    <source>
        <dbReference type="EMBL" id="MDH6182246.1"/>
    </source>
</evidence>
<evidence type="ECO:0000313" key="4">
    <source>
        <dbReference type="Proteomes" id="UP001160142"/>
    </source>
</evidence>
<dbReference type="Proteomes" id="UP001160142">
    <property type="component" value="Unassembled WGS sequence"/>
</dbReference>
<dbReference type="PANTHER" id="PTHR39428">
    <property type="entry name" value="F420H(2)-DEPENDENT QUINONE REDUCTASE RV1261C"/>
    <property type="match status" value="1"/>
</dbReference>
<dbReference type="RefSeq" id="WP_322134531.1">
    <property type="nucleotide sequence ID" value="NZ_CP085036.1"/>
</dbReference>
<protein>
    <submittedName>
        <fullName evidence="3">Deazaflavin-dependent oxidoreductase (Nitroreductase family)</fullName>
    </submittedName>
</protein>
<evidence type="ECO:0000256" key="2">
    <source>
        <dbReference type="ARBA" id="ARBA00049106"/>
    </source>
</evidence>
<organism evidence="3 4">
    <name type="scientific">Antiquaquibacter oligotrophicus</name>
    <dbReference type="NCBI Taxonomy" id="2880260"/>
    <lineage>
        <taxon>Bacteria</taxon>
        <taxon>Bacillati</taxon>
        <taxon>Actinomycetota</taxon>
        <taxon>Actinomycetes</taxon>
        <taxon>Micrococcales</taxon>
        <taxon>Microbacteriaceae</taxon>
        <taxon>Antiquaquibacter</taxon>
    </lineage>
</organism>
<reference evidence="3 4" key="1">
    <citation type="submission" date="2023-04" db="EMBL/GenBank/DDBJ databases">
        <title>Genome Encyclopedia of Bacteria and Archaea VI: Functional Genomics of Type Strains.</title>
        <authorList>
            <person name="Whitman W."/>
        </authorList>
    </citation>
    <scope>NUCLEOTIDE SEQUENCE [LARGE SCALE GENOMIC DNA]</scope>
    <source>
        <strain evidence="3 4">SG_E_30_P1</strain>
    </source>
</reference>
<comment type="similarity">
    <text evidence="1">Belongs to the F420H(2)-dependent quinone reductase family.</text>
</comment>
<dbReference type="InterPro" id="IPR004378">
    <property type="entry name" value="F420H2_quin_Rdtase"/>
</dbReference>
<dbReference type="Gene3D" id="2.30.110.10">
    <property type="entry name" value="Electron Transport, Fmn-binding Protein, Chain A"/>
    <property type="match status" value="1"/>
</dbReference>
<dbReference type="EMBL" id="JARXVQ010000001">
    <property type="protein sequence ID" value="MDH6182246.1"/>
    <property type="molecule type" value="Genomic_DNA"/>
</dbReference>
<dbReference type="PANTHER" id="PTHR39428:SF1">
    <property type="entry name" value="F420H(2)-DEPENDENT QUINONE REDUCTASE RV1261C"/>
    <property type="match status" value="1"/>
</dbReference>
<name>A0ABT6KR04_9MICO</name>